<evidence type="ECO:0000313" key="1">
    <source>
        <dbReference type="EMBL" id="CAH1797556.1"/>
    </source>
</evidence>
<protein>
    <submittedName>
        <fullName evidence="1">Uncharacterized protein</fullName>
    </submittedName>
</protein>
<feature type="non-terminal residue" evidence="1">
    <location>
        <position position="1"/>
    </location>
</feature>
<accession>A0A8J1UQS6</accession>
<keyword evidence="2" id="KW-1185">Reference proteome</keyword>
<reference evidence="1" key="1">
    <citation type="submission" date="2022-03" db="EMBL/GenBank/DDBJ databases">
        <authorList>
            <person name="Martin C."/>
        </authorList>
    </citation>
    <scope>NUCLEOTIDE SEQUENCE</scope>
</reference>
<dbReference type="Proteomes" id="UP000749559">
    <property type="component" value="Unassembled WGS sequence"/>
</dbReference>
<organism evidence="1 2">
    <name type="scientific">Owenia fusiformis</name>
    <name type="common">Polychaete worm</name>
    <dbReference type="NCBI Taxonomy" id="6347"/>
    <lineage>
        <taxon>Eukaryota</taxon>
        <taxon>Metazoa</taxon>
        <taxon>Spiralia</taxon>
        <taxon>Lophotrochozoa</taxon>
        <taxon>Annelida</taxon>
        <taxon>Polychaeta</taxon>
        <taxon>Sedentaria</taxon>
        <taxon>Canalipalpata</taxon>
        <taxon>Sabellida</taxon>
        <taxon>Oweniida</taxon>
        <taxon>Oweniidae</taxon>
        <taxon>Owenia</taxon>
    </lineage>
</organism>
<comment type="caution">
    <text evidence="1">The sequence shown here is derived from an EMBL/GenBank/DDBJ whole genome shotgun (WGS) entry which is preliminary data.</text>
</comment>
<name>A0A8J1UQS6_OWEFU</name>
<sequence>MDYNWFHLSRYMGPYSMDQHRIQQQQRGVGEPMMNAGQMNEGQMSPGQIHTRQMSPGQMNAGQLNGPYTSQSILHCAQQGSLAQEPRHASNGYGTRSMNMNSYHQVPTTHTNTGSNQVPATYTNTGSNQVPVTYTNTGSNQVPVTYTNTGSHQVPTTFSN</sequence>
<dbReference type="AlphaFoldDB" id="A0A8J1UQS6"/>
<gene>
    <name evidence="1" type="ORF">OFUS_LOCUS21820</name>
</gene>
<proteinExistence type="predicted"/>
<dbReference type="OrthoDB" id="432970at2759"/>
<evidence type="ECO:0000313" key="2">
    <source>
        <dbReference type="Proteomes" id="UP000749559"/>
    </source>
</evidence>
<dbReference type="EMBL" id="CAIIXF020000010">
    <property type="protein sequence ID" value="CAH1797556.1"/>
    <property type="molecule type" value="Genomic_DNA"/>
</dbReference>